<keyword evidence="3" id="KW-0812">Transmembrane</keyword>
<sequence length="216" mass="24211">MLVFALLTLTVKEDAAVYVAVIGLYLLLSDRSKRTRTLGAVIFVIACIYFFAVCAYLNNSGLGIMEWRYKDYMYRGGALITSLVVTAFTNPGYILSNLFINGTTATHSKDDICLLYGRQLIRLGLRVNPEYSEVGTLLYNPCAPGTRFGVSADKLPQTLPSDIEGFHCHCHCESGADVFERTLAHIEEKFSPWFPQLKWINFGGGHLMTRKDYDVE</sequence>
<dbReference type="AlphaFoldDB" id="K1S679"/>
<comment type="cofactor">
    <cofactor evidence="1">
        <name>pyridoxal 5'-phosphate</name>
        <dbReference type="ChEBI" id="CHEBI:597326"/>
    </cofactor>
</comment>
<evidence type="ECO:0000256" key="1">
    <source>
        <dbReference type="ARBA" id="ARBA00001933"/>
    </source>
</evidence>
<dbReference type="PANTHER" id="PTHR43727">
    <property type="entry name" value="DIAMINOPIMELATE DECARBOXYLASE"/>
    <property type="match status" value="1"/>
</dbReference>
<evidence type="ECO:0000313" key="4">
    <source>
        <dbReference type="EMBL" id="EKC49245.1"/>
    </source>
</evidence>
<name>K1S679_9ZZZZ</name>
<accession>K1S679</accession>
<dbReference type="GO" id="GO:0009089">
    <property type="term" value="P:lysine biosynthetic process via diaminopimelate"/>
    <property type="evidence" value="ECO:0007669"/>
    <property type="project" value="TreeGrafter"/>
</dbReference>
<dbReference type="EMBL" id="AJWZ01010166">
    <property type="protein sequence ID" value="EKC49245.1"/>
    <property type="molecule type" value="Genomic_DNA"/>
</dbReference>
<dbReference type="Gene3D" id="3.20.20.10">
    <property type="entry name" value="Alanine racemase"/>
    <property type="match status" value="1"/>
</dbReference>
<organism evidence="4">
    <name type="scientific">human gut metagenome</name>
    <dbReference type="NCBI Taxonomy" id="408170"/>
    <lineage>
        <taxon>unclassified sequences</taxon>
        <taxon>metagenomes</taxon>
        <taxon>organismal metagenomes</taxon>
    </lineage>
</organism>
<keyword evidence="3" id="KW-1133">Transmembrane helix</keyword>
<proteinExistence type="predicted"/>
<dbReference type="GO" id="GO:0008836">
    <property type="term" value="F:diaminopimelate decarboxylase activity"/>
    <property type="evidence" value="ECO:0007669"/>
    <property type="project" value="TreeGrafter"/>
</dbReference>
<feature type="non-terminal residue" evidence="4">
    <location>
        <position position="216"/>
    </location>
</feature>
<protein>
    <submittedName>
        <fullName evidence="4">Carboxynorspermidine decarboxylase</fullName>
    </submittedName>
</protein>
<dbReference type="InterPro" id="IPR029066">
    <property type="entry name" value="PLP-binding_barrel"/>
</dbReference>
<evidence type="ECO:0000256" key="3">
    <source>
        <dbReference type="SAM" id="Phobius"/>
    </source>
</evidence>
<gene>
    <name evidence="4" type="ORF">OBE_14744</name>
</gene>
<feature type="transmembrane region" description="Helical" evidence="3">
    <location>
        <begin position="39"/>
        <end position="57"/>
    </location>
</feature>
<keyword evidence="3" id="KW-0472">Membrane</keyword>
<reference evidence="4" key="1">
    <citation type="journal article" date="2013" name="Environ. Microbiol.">
        <title>Microbiota from the distal guts of lean and obese adolescents exhibit partial functional redundancy besides clear differences in community structure.</title>
        <authorList>
            <person name="Ferrer M."/>
            <person name="Ruiz A."/>
            <person name="Lanza F."/>
            <person name="Haange S.B."/>
            <person name="Oberbach A."/>
            <person name="Till H."/>
            <person name="Bargiela R."/>
            <person name="Campoy C."/>
            <person name="Segura M.T."/>
            <person name="Richter M."/>
            <person name="von Bergen M."/>
            <person name="Seifert J."/>
            <person name="Suarez A."/>
        </authorList>
    </citation>
    <scope>NUCLEOTIDE SEQUENCE</scope>
</reference>
<comment type="caution">
    <text evidence="4">The sequence shown here is derived from an EMBL/GenBank/DDBJ whole genome shotgun (WGS) entry which is preliminary data.</text>
</comment>
<dbReference type="PANTHER" id="PTHR43727:SF1">
    <property type="entry name" value="CARBOXYNORSPERMIDINE_CARBOXYSPERMIDINE DECARBOXYLASE"/>
    <property type="match status" value="1"/>
</dbReference>
<evidence type="ECO:0000256" key="2">
    <source>
        <dbReference type="ARBA" id="ARBA00022898"/>
    </source>
</evidence>
<feature type="transmembrane region" description="Helical" evidence="3">
    <location>
        <begin position="78"/>
        <end position="100"/>
    </location>
</feature>
<keyword evidence="2" id="KW-0663">Pyridoxal phosphate</keyword>
<dbReference type="SUPFAM" id="SSF51419">
    <property type="entry name" value="PLP-binding barrel"/>
    <property type="match status" value="1"/>
</dbReference>